<dbReference type="InterPro" id="IPR039624">
    <property type="entry name" value="LEA1/2/D7/KIN2"/>
</dbReference>
<protein>
    <submittedName>
        <fullName evidence="2">Uncharacterized protein</fullName>
    </submittedName>
</protein>
<dbReference type="AlphaFoldDB" id="A0ABD1PGF4"/>
<feature type="compositionally biased region" description="Low complexity" evidence="1">
    <location>
        <begin position="150"/>
        <end position="166"/>
    </location>
</feature>
<evidence type="ECO:0000313" key="3">
    <source>
        <dbReference type="Proteomes" id="UP001604277"/>
    </source>
</evidence>
<feature type="region of interest" description="Disordered" evidence="1">
    <location>
        <begin position="97"/>
        <end position="166"/>
    </location>
</feature>
<dbReference type="EMBL" id="JBFOLJ010000020">
    <property type="protein sequence ID" value="KAL2462727.1"/>
    <property type="molecule type" value="Genomic_DNA"/>
</dbReference>
<keyword evidence="3" id="KW-1185">Reference proteome</keyword>
<dbReference type="PANTHER" id="PTHR34191:SF9">
    <property type="entry name" value="F6D8.10"/>
    <property type="match status" value="1"/>
</dbReference>
<proteinExistence type="predicted"/>
<feature type="compositionally biased region" description="Polar residues" evidence="1">
    <location>
        <begin position="115"/>
        <end position="140"/>
    </location>
</feature>
<dbReference type="Proteomes" id="UP001604277">
    <property type="component" value="Unassembled WGS sequence"/>
</dbReference>
<reference evidence="3" key="1">
    <citation type="submission" date="2024-07" db="EMBL/GenBank/DDBJ databases">
        <title>Two chromosome-level genome assemblies of Korean endemic species Abeliophyllum distichum and Forsythia ovata (Oleaceae).</title>
        <authorList>
            <person name="Jang H."/>
        </authorList>
    </citation>
    <scope>NUCLEOTIDE SEQUENCE [LARGE SCALE GENOMIC DNA]</scope>
</reference>
<gene>
    <name evidence="2" type="ORF">Fot_53964</name>
</gene>
<evidence type="ECO:0000313" key="2">
    <source>
        <dbReference type="EMBL" id="KAL2462727.1"/>
    </source>
</evidence>
<accession>A0ABD1PGF4</accession>
<feature type="compositionally biased region" description="Polar residues" evidence="1">
    <location>
        <begin position="99"/>
        <end position="108"/>
    </location>
</feature>
<sequence>MASQGPNNTHNAAHVPGQAQIRRDDLLNQPSDIHNQGQGTNYLEDTGMQVKNMAQGAADIGKGAAQGAVNLARGAAAGAANMAHGAAGAVKNTLGMNPADNTATTNRPGNMGSAAGSNNPTSTNHPSYPADNTATATANRPGNMGGAAGSNNPTSTNHPSNLNTRI</sequence>
<comment type="caution">
    <text evidence="2">The sequence shown here is derived from an EMBL/GenBank/DDBJ whole genome shotgun (WGS) entry which is preliminary data.</text>
</comment>
<evidence type="ECO:0000256" key="1">
    <source>
        <dbReference type="SAM" id="MobiDB-lite"/>
    </source>
</evidence>
<name>A0ABD1PGF4_9LAMI</name>
<organism evidence="2 3">
    <name type="scientific">Forsythia ovata</name>
    <dbReference type="NCBI Taxonomy" id="205694"/>
    <lineage>
        <taxon>Eukaryota</taxon>
        <taxon>Viridiplantae</taxon>
        <taxon>Streptophyta</taxon>
        <taxon>Embryophyta</taxon>
        <taxon>Tracheophyta</taxon>
        <taxon>Spermatophyta</taxon>
        <taxon>Magnoliopsida</taxon>
        <taxon>eudicotyledons</taxon>
        <taxon>Gunneridae</taxon>
        <taxon>Pentapetalae</taxon>
        <taxon>asterids</taxon>
        <taxon>lamiids</taxon>
        <taxon>Lamiales</taxon>
        <taxon>Oleaceae</taxon>
        <taxon>Forsythieae</taxon>
        <taxon>Forsythia</taxon>
    </lineage>
</organism>
<dbReference type="PANTHER" id="PTHR34191">
    <property type="entry name" value="LATE EMBRYOGENESIS ABUNDANT PROTEIN (LEA) FAMILY PROTEIN"/>
    <property type="match status" value="1"/>
</dbReference>